<dbReference type="AlphaFoldDB" id="B2IL67"/>
<dbReference type="HOGENOM" id="CLU_109334_1_0_5"/>
<dbReference type="EMBL" id="CP001017">
    <property type="protein sequence ID" value="ACB97267.1"/>
    <property type="molecule type" value="Genomic_DNA"/>
</dbReference>
<evidence type="ECO:0000313" key="1">
    <source>
        <dbReference type="EMBL" id="ACB97267.1"/>
    </source>
</evidence>
<dbReference type="OrthoDB" id="9800788at2"/>
<evidence type="ECO:0000313" key="2">
    <source>
        <dbReference type="Proteomes" id="UP000001695"/>
    </source>
</evidence>
<accession>B2IL67</accession>
<organism evidence="1 2">
    <name type="scientific">Beijerinckia indica subsp. indica (strain ATCC 9039 / DSM 1715 / NCIMB 8712)</name>
    <dbReference type="NCBI Taxonomy" id="395963"/>
    <lineage>
        <taxon>Bacteria</taxon>
        <taxon>Pseudomonadati</taxon>
        <taxon>Pseudomonadota</taxon>
        <taxon>Alphaproteobacteria</taxon>
        <taxon>Hyphomicrobiales</taxon>
        <taxon>Beijerinckiaceae</taxon>
        <taxon>Beijerinckia</taxon>
    </lineage>
</organism>
<protein>
    <recommendedName>
        <fullName evidence="3">DUF736 domain-containing protein</fullName>
    </recommendedName>
</protein>
<keyword evidence="1" id="KW-0614">Plasmid</keyword>
<gene>
    <name evidence="1" type="ordered locus">Bind_3715</name>
</gene>
<geneLocation type="plasmid" evidence="1 2">
    <name>pBIND01</name>
</geneLocation>
<name>B2IL67_BEII9</name>
<proteinExistence type="predicted"/>
<keyword evidence="2" id="KW-1185">Reference proteome</keyword>
<sequence length="105" mass="11826">MATIGSFTRTQDNTLVGRINTLTIQTRATLVPIPMRTNDNAPHYRIVTPKGVELGAAWMKTSDMGNEYLSVQLDDPSFTSTIYASLVEVEGERELQLLWSRPRRD</sequence>
<reference evidence="1 2" key="1">
    <citation type="submission" date="2008-03" db="EMBL/GenBank/DDBJ databases">
        <title>Complete sequence of plasmid1 of Beijerinckia indica subsp. indica ATCC 9039.</title>
        <authorList>
            <consortium name="US DOE Joint Genome Institute"/>
            <person name="Copeland A."/>
            <person name="Lucas S."/>
            <person name="Lapidus A."/>
            <person name="Glavina del Rio T."/>
            <person name="Dalin E."/>
            <person name="Tice H."/>
            <person name="Bruce D."/>
            <person name="Goodwin L."/>
            <person name="Pitluck S."/>
            <person name="LaButti K."/>
            <person name="Schmutz J."/>
            <person name="Larimer F."/>
            <person name="Land M."/>
            <person name="Hauser L."/>
            <person name="Kyrpides N."/>
            <person name="Mikhailova N."/>
            <person name="Dunfield P.F."/>
            <person name="Dedysh S.N."/>
            <person name="Liesack W."/>
            <person name="Saw J.H."/>
            <person name="Alam M."/>
            <person name="Chen Y."/>
            <person name="Murrell J.C."/>
            <person name="Richardson P."/>
        </authorList>
    </citation>
    <scope>NUCLEOTIDE SEQUENCE [LARGE SCALE GENOMIC DNA]</scope>
    <source>
        <strain evidence="2">ATCC 9039 / DSM 1715 / NCIMB 8712</strain>
        <plasmid evidence="1 2">pBIND01</plasmid>
    </source>
</reference>
<dbReference type="Proteomes" id="UP000001695">
    <property type="component" value="Plasmid pBIND01"/>
</dbReference>
<dbReference type="KEGG" id="bid:Bind_3715"/>
<dbReference type="InterPro" id="IPR007948">
    <property type="entry name" value="DUF736"/>
</dbReference>
<evidence type="ECO:0008006" key="3">
    <source>
        <dbReference type="Google" id="ProtNLM"/>
    </source>
</evidence>
<dbReference type="Pfam" id="PF05284">
    <property type="entry name" value="DUF736"/>
    <property type="match status" value="1"/>
</dbReference>